<organism evidence="3 4">
    <name type="scientific">Anaerococcus prevotii (strain ATCC 9321 / DSM 20548 / JCM 6508 / NCTC 11806 / PC1)</name>
    <name type="common">Peptostreptococcus prevotii</name>
    <name type="synonym">Peptococcus prevotii</name>
    <dbReference type="NCBI Taxonomy" id="525919"/>
    <lineage>
        <taxon>Bacteria</taxon>
        <taxon>Bacillati</taxon>
        <taxon>Bacillota</taxon>
        <taxon>Tissierellia</taxon>
        <taxon>Tissierellales</taxon>
        <taxon>Peptoniphilaceae</taxon>
        <taxon>Anaerococcus</taxon>
    </lineage>
</organism>
<dbReference type="AlphaFoldDB" id="C7RGK5"/>
<dbReference type="Proteomes" id="UP000002294">
    <property type="component" value="Chromosome"/>
</dbReference>
<proteinExistence type="predicted"/>
<evidence type="ECO:0000313" key="4">
    <source>
        <dbReference type="Proteomes" id="UP000002294"/>
    </source>
</evidence>
<evidence type="ECO:0000313" key="3">
    <source>
        <dbReference type="EMBL" id="ACV28616.1"/>
    </source>
</evidence>
<dbReference type="EMBL" id="CP001708">
    <property type="protein sequence ID" value="ACV28616.1"/>
    <property type="molecule type" value="Genomic_DNA"/>
</dbReference>
<protein>
    <recommendedName>
        <fullName evidence="5">LPXTG-motif cell wall anchor domain protein</fullName>
    </recommendedName>
</protein>
<name>C7RGK5_ANAPD</name>
<accession>C7RGK5</accession>
<sequence>MKKKKIIITSLILAMAMANINPSLAAKSGTEKTEIKENVKDAVRETYVIKEINDDSVILNKKGDDSDLVSVPKKEFKDIDLKIGKEVNITSDGNILMSDPGQFSEIYKIEEVDDLGDGDKVSEKFIVKEINEEALTIEKEGSEGELYTISKKYFEKDLSIGDRYEISHNDVVMNSYPAQFNKIYEVKKLEKDKGKSNEESDKNKVDTKADKNPKTGISPDLLSLSALSMSILGLKISKKK</sequence>
<dbReference type="OrthoDB" id="1689444at2"/>
<feature type="compositionally biased region" description="Basic and acidic residues" evidence="1">
    <location>
        <begin position="191"/>
        <end position="213"/>
    </location>
</feature>
<reference evidence="3 4" key="1">
    <citation type="journal article" date="2009" name="Stand. Genomic Sci.">
        <title>Complete genome sequence of Anaerococcus prevotii type strain (PC1).</title>
        <authorList>
            <person name="Labutti K."/>
            <person name="Pukall R."/>
            <person name="Steenblock K."/>
            <person name="Glavina Del Rio T."/>
            <person name="Tice H."/>
            <person name="Copeland A."/>
            <person name="Cheng J.F."/>
            <person name="Lucas S."/>
            <person name="Chen F."/>
            <person name="Nolan M."/>
            <person name="Bruce D."/>
            <person name="Goodwin L."/>
            <person name="Pitluck S."/>
            <person name="Ivanova N."/>
            <person name="Mavromatis K."/>
            <person name="Ovchinnikova G."/>
            <person name="Pati A."/>
            <person name="Chen A."/>
            <person name="Palaniappan K."/>
            <person name="Land M."/>
            <person name="Hauser L."/>
            <person name="Chang Y.J."/>
            <person name="Jeffries C.D."/>
            <person name="Chain P."/>
            <person name="Saunders E."/>
            <person name="Brettin T."/>
            <person name="Detter J.C."/>
            <person name="Han C."/>
            <person name="Goker M."/>
            <person name="Bristow J."/>
            <person name="Eisen J.A."/>
            <person name="Markowitz V."/>
            <person name="Hugenholtz P."/>
            <person name="Kyrpides N.C."/>
            <person name="Klenk H.P."/>
            <person name="Lapidus A."/>
        </authorList>
    </citation>
    <scope>NUCLEOTIDE SEQUENCE [LARGE SCALE GENOMIC DNA]</scope>
    <source>
        <strain evidence="4">ATCC 9321 / DSM 20548 / JCM 6508 / NCTC 11806 / PC1</strain>
    </source>
</reference>
<feature type="signal peptide" evidence="2">
    <location>
        <begin position="1"/>
        <end position="25"/>
    </location>
</feature>
<feature type="chain" id="PRO_5002983758" description="LPXTG-motif cell wall anchor domain protein" evidence="2">
    <location>
        <begin position="26"/>
        <end position="240"/>
    </location>
</feature>
<dbReference type="eggNOG" id="ENOG5030GG5">
    <property type="taxonomic scope" value="Bacteria"/>
</dbReference>
<dbReference type="HOGENOM" id="CLU_1154524_0_0_9"/>
<gene>
    <name evidence="3" type="ordered locus">Apre_0571</name>
</gene>
<dbReference type="RefSeq" id="WP_015777527.1">
    <property type="nucleotide sequence ID" value="NC_013171.1"/>
</dbReference>
<dbReference type="KEGG" id="apr:Apre_0571"/>
<keyword evidence="4" id="KW-1185">Reference proteome</keyword>
<evidence type="ECO:0000256" key="2">
    <source>
        <dbReference type="SAM" id="SignalP"/>
    </source>
</evidence>
<evidence type="ECO:0008006" key="5">
    <source>
        <dbReference type="Google" id="ProtNLM"/>
    </source>
</evidence>
<evidence type="ECO:0000256" key="1">
    <source>
        <dbReference type="SAM" id="MobiDB-lite"/>
    </source>
</evidence>
<keyword evidence="2" id="KW-0732">Signal</keyword>
<feature type="region of interest" description="Disordered" evidence="1">
    <location>
        <begin position="191"/>
        <end position="220"/>
    </location>
</feature>